<dbReference type="Pfam" id="PF00356">
    <property type="entry name" value="LacI"/>
    <property type="match status" value="1"/>
</dbReference>
<dbReference type="Gene3D" id="3.40.50.2300">
    <property type="match status" value="2"/>
</dbReference>
<evidence type="ECO:0000256" key="1">
    <source>
        <dbReference type="ARBA" id="ARBA00023015"/>
    </source>
</evidence>
<name>A0A917H9G7_9MICC</name>
<feature type="domain" description="HTH lacI-type" evidence="5">
    <location>
        <begin position="33"/>
        <end position="87"/>
    </location>
</feature>
<keyword evidence="7" id="KW-1185">Reference proteome</keyword>
<organism evidence="6 7">
    <name type="scientific">Kocuria dechangensis</name>
    <dbReference type="NCBI Taxonomy" id="1176249"/>
    <lineage>
        <taxon>Bacteria</taxon>
        <taxon>Bacillati</taxon>
        <taxon>Actinomycetota</taxon>
        <taxon>Actinomycetes</taxon>
        <taxon>Micrococcales</taxon>
        <taxon>Micrococcaceae</taxon>
        <taxon>Kocuria</taxon>
    </lineage>
</organism>
<evidence type="ECO:0000256" key="3">
    <source>
        <dbReference type="ARBA" id="ARBA00023163"/>
    </source>
</evidence>
<dbReference type="SUPFAM" id="SSF47413">
    <property type="entry name" value="lambda repressor-like DNA-binding domains"/>
    <property type="match status" value="1"/>
</dbReference>
<dbReference type="Proteomes" id="UP000638848">
    <property type="component" value="Unassembled WGS sequence"/>
</dbReference>
<proteinExistence type="predicted"/>
<dbReference type="Pfam" id="PF13377">
    <property type="entry name" value="Peripla_BP_3"/>
    <property type="match status" value="1"/>
</dbReference>
<protein>
    <submittedName>
        <fullName evidence="6">LacI family transcriptional regulator</fullName>
    </submittedName>
</protein>
<dbReference type="PANTHER" id="PTHR30146">
    <property type="entry name" value="LACI-RELATED TRANSCRIPTIONAL REPRESSOR"/>
    <property type="match status" value="1"/>
</dbReference>
<evidence type="ECO:0000313" key="6">
    <source>
        <dbReference type="EMBL" id="GGG71540.1"/>
    </source>
</evidence>
<keyword evidence="3" id="KW-0804">Transcription</keyword>
<feature type="compositionally biased region" description="Polar residues" evidence="4">
    <location>
        <begin position="356"/>
        <end position="367"/>
    </location>
</feature>
<keyword evidence="2" id="KW-0238">DNA-binding</keyword>
<dbReference type="SMART" id="SM00354">
    <property type="entry name" value="HTH_LACI"/>
    <property type="match status" value="1"/>
</dbReference>
<dbReference type="PROSITE" id="PS50932">
    <property type="entry name" value="HTH_LACI_2"/>
    <property type="match status" value="1"/>
</dbReference>
<dbReference type="EMBL" id="BMEQ01000046">
    <property type="protein sequence ID" value="GGG71540.1"/>
    <property type="molecule type" value="Genomic_DNA"/>
</dbReference>
<feature type="region of interest" description="Disordered" evidence="4">
    <location>
        <begin position="355"/>
        <end position="379"/>
    </location>
</feature>
<dbReference type="PROSITE" id="PS00356">
    <property type="entry name" value="HTH_LACI_1"/>
    <property type="match status" value="1"/>
</dbReference>
<evidence type="ECO:0000256" key="2">
    <source>
        <dbReference type="ARBA" id="ARBA00023125"/>
    </source>
</evidence>
<dbReference type="Gene3D" id="1.10.260.40">
    <property type="entry name" value="lambda repressor-like DNA-binding domains"/>
    <property type="match status" value="1"/>
</dbReference>
<dbReference type="PANTHER" id="PTHR30146:SF109">
    <property type="entry name" value="HTH-TYPE TRANSCRIPTIONAL REGULATOR GALS"/>
    <property type="match status" value="1"/>
</dbReference>
<dbReference type="InterPro" id="IPR010982">
    <property type="entry name" value="Lambda_DNA-bd_dom_sf"/>
</dbReference>
<evidence type="ECO:0000259" key="5">
    <source>
        <dbReference type="PROSITE" id="PS50932"/>
    </source>
</evidence>
<accession>A0A917H9G7</accession>
<dbReference type="InterPro" id="IPR046335">
    <property type="entry name" value="LacI/GalR-like_sensor"/>
</dbReference>
<evidence type="ECO:0000256" key="4">
    <source>
        <dbReference type="SAM" id="MobiDB-lite"/>
    </source>
</evidence>
<reference evidence="6" key="2">
    <citation type="submission" date="2020-09" db="EMBL/GenBank/DDBJ databases">
        <authorList>
            <person name="Sun Q."/>
            <person name="Zhou Y."/>
        </authorList>
    </citation>
    <scope>NUCLEOTIDE SEQUENCE</scope>
    <source>
        <strain evidence="6">CGMCC 1.12187</strain>
    </source>
</reference>
<dbReference type="InterPro" id="IPR000843">
    <property type="entry name" value="HTH_LacI"/>
</dbReference>
<dbReference type="GO" id="GO:0003700">
    <property type="term" value="F:DNA-binding transcription factor activity"/>
    <property type="evidence" value="ECO:0007669"/>
    <property type="project" value="TreeGrafter"/>
</dbReference>
<dbReference type="InterPro" id="IPR028082">
    <property type="entry name" value="Peripla_BP_I"/>
</dbReference>
<dbReference type="CDD" id="cd01392">
    <property type="entry name" value="HTH_LacI"/>
    <property type="match status" value="1"/>
</dbReference>
<comment type="caution">
    <text evidence="6">The sequence shown here is derived from an EMBL/GenBank/DDBJ whole genome shotgun (WGS) entry which is preliminary data.</text>
</comment>
<dbReference type="SUPFAM" id="SSF53822">
    <property type="entry name" value="Periplasmic binding protein-like I"/>
    <property type="match status" value="1"/>
</dbReference>
<dbReference type="CDD" id="cd06267">
    <property type="entry name" value="PBP1_LacI_sugar_binding-like"/>
    <property type="match status" value="1"/>
</dbReference>
<dbReference type="GO" id="GO:0000976">
    <property type="term" value="F:transcription cis-regulatory region binding"/>
    <property type="evidence" value="ECO:0007669"/>
    <property type="project" value="TreeGrafter"/>
</dbReference>
<reference evidence="6" key="1">
    <citation type="journal article" date="2014" name="Int. J. Syst. Evol. Microbiol.">
        <title>Complete genome sequence of Corynebacterium casei LMG S-19264T (=DSM 44701T), isolated from a smear-ripened cheese.</title>
        <authorList>
            <consortium name="US DOE Joint Genome Institute (JGI-PGF)"/>
            <person name="Walter F."/>
            <person name="Albersmeier A."/>
            <person name="Kalinowski J."/>
            <person name="Ruckert C."/>
        </authorList>
    </citation>
    <scope>NUCLEOTIDE SEQUENCE</scope>
    <source>
        <strain evidence="6">CGMCC 1.12187</strain>
    </source>
</reference>
<dbReference type="AlphaFoldDB" id="A0A917H9G7"/>
<evidence type="ECO:0000313" key="7">
    <source>
        <dbReference type="Proteomes" id="UP000638848"/>
    </source>
</evidence>
<keyword evidence="1" id="KW-0805">Transcription regulation</keyword>
<sequence length="379" mass="41078">MIRFVSSSGDSCSCVGKRFRGLYTEAMNSSKAVGLADVAREAGVSLATASRALNSAYGVAAATRERVAEVARRLEYVASPEASRLATGTTRTIALVVPHIDRWYFGEMVNGLEEILREAGNDVLLYHVGDPEGRHAFFEHLPARRKVDAVVVVAVPITDHERRRLELMGVTIVAAGGQDATYPYVSIDDAAAVRQATEHLLRLGHRRIATITAVDPDRVEQPARRGRTRGFYEAMADAGVTVDEELVVTTTWGGVQAAEAMEKLLSVRELPTAVLAHSDEMALGAMRTIRRAGLRVPEDISVIGIDDHPLAELVDLTTVRQPVRDQGMHAAHLLLALLRGEDPDRAQKLPTRVVVRSTTAPARNDQPSPARPATGATQH</sequence>
<gene>
    <name evidence="6" type="ORF">GCM10011374_40290</name>
</gene>